<dbReference type="Pfam" id="PF05209">
    <property type="entry name" value="MinC_N"/>
    <property type="match status" value="1"/>
</dbReference>
<dbReference type="InterPro" id="IPR016098">
    <property type="entry name" value="CAP/MinC_C"/>
</dbReference>
<evidence type="ECO:0000313" key="9">
    <source>
        <dbReference type="EMBL" id="PZP35085.1"/>
    </source>
</evidence>
<dbReference type="EMBL" id="QFOD01000003">
    <property type="protein sequence ID" value="PZP35085.1"/>
    <property type="molecule type" value="Genomic_DNA"/>
</dbReference>
<evidence type="ECO:0000256" key="3">
    <source>
        <dbReference type="ARBA" id="ARBA00023210"/>
    </source>
</evidence>
<evidence type="ECO:0000256" key="4">
    <source>
        <dbReference type="ARBA" id="ARBA00023306"/>
    </source>
</evidence>
<protein>
    <recommendedName>
        <fullName evidence="6">Probable septum site-determining protein MinC</fullName>
    </recommendedName>
</protein>
<gene>
    <name evidence="6 9" type="primary">minC</name>
    <name evidence="9" type="ORF">DI603_04165</name>
</gene>
<dbReference type="InterPro" id="IPR007874">
    <property type="entry name" value="MinC_N"/>
</dbReference>
<evidence type="ECO:0000259" key="7">
    <source>
        <dbReference type="Pfam" id="PF03775"/>
    </source>
</evidence>
<keyword evidence="2 6" id="KW-0132">Cell division</keyword>
<feature type="domain" description="Septum formation inhibitor MinC N-terminal" evidence="8">
    <location>
        <begin position="16"/>
        <end position="104"/>
    </location>
</feature>
<keyword evidence="3 6" id="KW-0717">Septation</keyword>
<accession>A0A2W5DT16</accession>
<dbReference type="Proteomes" id="UP000249633">
    <property type="component" value="Unassembled WGS sequence"/>
</dbReference>
<dbReference type="GO" id="GO:1901891">
    <property type="term" value="P:regulation of cell septum assembly"/>
    <property type="evidence" value="ECO:0007669"/>
    <property type="project" value="InterPro"/>
</dbReference>
<evidence type="ECO:0000256" key="1">
    <source>
        <dbReference type="ARBA" id="ARBA00006291"/>
    </source>
</evidence>
<dbReference type="AlphaFoldDB" id="A0A2W5DT16"/>
<proteinExistence type="inferred from homology"/>
<dbReference type="InterPro" id="IPR005526">
    <property type="entry name" value="Septum_form_inhib_MinC_C"/>
</dbReference>
<reference evidence="9 10" key="1">
    <citation type="submission" date="2017-08" db="EMBL/GenBank/DDBJ databases">
        <title>Infants hospitalized years apart are colonized by the same room-sourced microbial strains.</title>
        <authorList>
            <person name="Brooks B."/>
            <person name="Olm M.R."/>
            <person name="Firek B.A."/>
            <person name="Baker R."/>
            <person name="Thomas B.C."/>
            <person name="Morowitz M.J."/>
            <person name="Banfield J.F."/>
        </authorList>
    </citation>
    <scope>NUCLEOTIDE SEQUENCE [LARGE SCALE GENOMIC DNA]</scope>
    <source>
        <strain evidence="9">S2_012_000_R2_81</strain>
    </source>
</reference>
<comment type="similarity">
    <text evidence="1 6">Belongs to the MinC family.</text>
</comment>
<dbReference type="HAMAP" id="MF_00267">
    <property type="entry name" value="MinC"/>
    <property type="match status" value="1"/>
</dbReference>
<dbReference type="InterPro" id="IPR013033">
    <property type="entry name" value="MinC"/>
</dbReference>
<evidence type="ECO:0000313" key="10">
    <source>
        <dbReference type="Proteomes" id="UP000249633"/>
    </source>
</evidence>
<dbReference type="PANTHER" id="PTHR34108">
    <property type="entry name" value="SEPTUM SITE-DETERMINING PROTEIN MINC"/>
    <property type="match status" value="1"/>
</dbReference>
<comment type="subunit">
    <text evidence="6">Interacts with MinD and FtsZ.</text>
</comment>
<dbReference type="NCBIfam" id="TIGR01222">
    <property type="entry name" value="minC"/>
    <property type="match status" value="1"/>
</dbReference>
<comment type="caution">
    <text evidence="9">The sequence shown here is derived from an EMBL/GenBank/DDBJ whole genome shotgun (WGS) entry which is preliminary data.</text>
</comment>
<keyword evidence="4 6" id="KW-0131">Cell cycle</keyword>
<dbReference type="GO" id="GO:0051302">
    <property type="term" value="P:regulation of cell division"/>
    <property type="evidence" value="ECO:0007669"/>
    <property type="project" value="InterPro"/>
</dbReference>
<name>A0A2W5DT16_9BURK</name>
<dbReference type="InterPro" id="IPR036145">
    <property type="entry name" value="MinC_C_sf"/>
</dbReference>
<dbReference type="GO" id="GO:0000902">
    <property type="term" value="P:cell morphogenesis"/>
    <property type="evidence" value="ECO:0007669"/>
    <property type="project" value="InterPro"/>
</dbReference>
<evidence type="ECO:0000256" key="2">
    <source>
        <dbReference type="ARBA" id="ARBA00022618"/>
    </source>
</evidence>
<organism evidence="9 10">
    <name type="scientific">Roseateles depolymerans</name>
    <dbReference type="NCBI Taxonomy" id="76731"/>
    <lineage>
        <taxon>Bacteria</taxon>
        <taxon>Pseudomonadati</taxon>
        <taxon>Pseudomonadota</taxon>
        <taxon>Betaproteobacteria</taxon>
        <taxon>Burkholderiales</taxon>
        <taxon>Sphaerotilaceae</taxon>
        <taxon>Roseateles</taxon>
    </lineage>
</organism>
<dbReference type="GO" id="GO:0000917">
    <property type="term" value="P:division septum assembly"/>
    <property type="evidence" value="ECO:0007669"/>
    <property type="project" value="UniProtKB-KW"/>
</dbReference>
<evidence type="ECO:0000256" key="5">
    <source>
        <dbReference type="ARBA" id="ARBA00025606"/>
    </source>
</evidence>
<dbReference type="Gene3D" id="2.160.20.70">
    <property type="match status" value="1"/>
</dbReference>
<dbReference type="PANTHER" id="PTHR34108:SF1">
    <property type="entry name" value="SEPTUM SITE-DETERMINING PROTEIN MINC"/>
    <property type="match status" value="1"/>
</dbReference>
<evidence type="ECO:0000256" key="6">
    <source>
        <dbReference type="HAMAP-Rule" id="MF_00267"/>
    </source>
</evidence>
<evidence type="ECO:0000259" key="8">
    <source>
        <dbReference type="Pfam" id="PF05209"/>
    </source>
</evidence>
<dbReference type="Pfam" id="PF03775">
    <property type="entry name" value="MinC_C"/>
    <property type="match status" value="1"/>
</dbReference>
<feature type="domain" description="Septum formation inhibitor MinC C-terminal" evidence="7">
    <location>
        <begin position="171"/>
        <end position="272"/>
    </location>
</feature>
<dbReference type="Gene3D" id="3.30.70.260">
    <property type="match status" value="1"/>
</dbReference>
<sequence>MADHNNGGRKSGSRSFELKSRRLSLLGLVLHSRQLDELAADWAQRVGADGPSFEHEPVVIDLSQLPRQPAADAAAGQAALALEAPAALDLAPVVELLRASGLQPVAVAGATADELAQALSLGLADAADEPAVERVAAAPAAAPVEVVREVVREVVVEKLVERPAAAAPTMVIDKPLRSGQQIYAKGGDLVVLALVNHGAEVIADGSIHVYAPLRGKAIAGARGDTSARIYAQSLEAELLAVAGIYRTAENPLPAEVAGKPAQVFLDGEKLLLQPLQR</sequence>
<dbReference type="SUPFAM" id="SSF63848">
    <property type="entry name" value="Cell-division inhibitor MinC, C-terminal domain"/>
    <property type="match status" value="1"/>
</dbReference>
<comment type="function">
    <text evidence="5 6">Cell division inhibitor that blocks the formation of polar Z ring septums. Rapidly oscillates between the poles of the cell to destabilize FtsZ filaments that have formed before they mature into polar Z rings. Prevents FtsZ polymerization.</text>
</comment>